<name>A0A9Q0IMM6_9TELE</name>
<comment type="caution">
    <text evidence="2">The sequence shown here is derived from an EMBL/GenBank/DDBJ whole genome shotgun (WGS) entry which is preliminary data.</text>
</comment>
<protein>
    <submittedName>
        <fullName evidence="2">Uncharacterized protein</fullName>
    </submittedName>
</protein>
<evidence type="ECO:0000313" key="2">
    <source>
        <dbReference type="EMBL" id="KAJ3603553.1"/>
    </source>
</evidence>
<keyword evidence="3" id="KW-1185">Reference proteome</keyword>
<dbReference type="OrthoDB" id="448448at2759"/>
<feature type="compositionally biased region" description="Low complexity" evidence="1">
    <location>
        <begin position="164"/>
        <end position="174"/>
    </location>
</feature>
<gene>
    <name evidence="2" type="ORF">NHX12_028298</name>
</gene>
<organism evidence="2 3">
    <name type="scientific">Muraenolepis orangiensis</name>
    <name type="common">Patagonian moray cod</name>
    <dbReference type="NCBI Taxonomy" id="630683"/>
    <lineage>
        <taxon>Eukaryota</taxon>
        <taxon>Metazoa</taxon>
        <taxon>Chordata</taxon>
        <taxon>Craniata</taxon>
        <taxon>Vertebrata</taxon>
        <taxon>Euteleostomi</taxon>
        <taxon>Actinopterygii</taxon>
        <taxon>Neopterygii</taxon>
        <taxon>Teleostei</taxon>
        <taxon>Neoteleostei</taxon>
        <taxon>Acanthomorphata</taxon>
        <taxon>Zeiogadaria</taxon>
        <taxon>Gadariae</taxon>
        <taxon>Gadiformes</taxon>
        <taxon>Muraenolepidoidei</taxon>
        <taxon>Muraenolepididae</taxon>
        <taxon>Muraenolepis</taxon>
    </lineage>
</organism>
<dbReference type="AlphaFoldDB" id="A0A9Q0IMM6"/>
<dbReference type="EMBL" id="JANIIK010000044">
    <property type="protein sequence ID" value="KAJ3603553.1"/>
    <property type="molecule type" value="Genomic_DNA"/>
</dbReference>
<feature type="region of interest" description="Disordered" evidence="1">
    <location>
        <begin position="164"/>
        <end position="220"/>
    </location>
</feature>
<proteinExistence type="predicted"/>
<dbReference type="Proteomes" id="UP001148018">
    <property type="component" value="Unassembled WGS sequence"/>
</dbReference>
<evidence type="ECO:0000313" key="3">
    <source>
        <dbReference type="Proteomes" id="UP001148018"/>
    </source>
</evidence>
<feature type="compositionally biased region" description="Basic and acidic residues" evidence="1">
    <location>
        <begin position="125"/>
        <end position="134"/>
    </location>
</feature>
<feature type="compositionally biased region" description="Pro residues" evidence="1">
    <location>
        <begin position="200"/>
        <end position="210"/>
    </location>
</feature>
<feature type="region of interest" description="Disordered" evidence="1">
    <location>
        <begin position="83"/>
        <end position="143"/>
    </location>
</feature>
<accession>A0A9Q0IMM6</accession>
<sequence length="254" mass="26640">MNPPYQFVVPVNVPQGVWSSHTSLRAVSRGRKPTVARERKRTKRARVSITEASGAAGGPCSDLVGGSGTGRLKAAAEAAVLGPADRDAPSSPGLRGSSTSTAAVKRKGACPGESSPRPAGAAVGRTDDEARREASSPPDSGSLLLAELIGDTSILDDLFRPPAARGARQQRSQATPSRTSGARLHADASHSTHSIARAASPPPLPPPPRTKPATSGHKDFWDILNEGSEDVMEWLTDPSVLLIKHFLKFKPFLL</sequence>
<reference evidence="2" key="1">
    <citation type="submission" date="2022-07" db="EMBL/GenBank/DDBJ databases">
        <title>Chromosome-level genome of Muraenolepis orangiensis.</title>
        <authorList>
            <person name="Kim J."/>
        </authorList>
    </citation>
    <scope>NUCLEOTIDE SEQUENCE</scope>
    <source>
        <strain evidence="2">KU_S4_2022</strain>
        <tissue evidence="2">Muscle</tissue>
    </source>
</reference>
<feature type="compositionally biased region" description="Basic residues" evidence="1">
    <location>
        <begin position="28"/>
        <end position="46"/>
    </location>
</feature>
<feature type="region of interest" description="Disordered" evidence="1">
    <location>
        <begin position="23"/>
        <end position="62"/>
    </location>
</feature>
<evidence type="ECO:0000256" key="1">
    <source>
        <dbReference type="SAM" id="MobiDB-lite"/>
    </source>
</evidence>